<protein>
    <submittedName>
        <fullName evidence="1">Uncharacterized protein</fullName>
    </submittedName>
</protein>
<proteinExistence type="predicted"/>
<accession>A0A2N3KY07</accession>
<dbReference type="Proteomes" id="UP000233597">
    <property type="component" value="Unassembled WGS sequence"/>
</dbReference>
<evidence type="ECO:0000313" key="1">
    <source>
        <dbReference type="EMBL" id="PKR55366.1"/>
    </source>
</evidence>
<gene>
    <name evidence="1" type="ORF">COO20_04115</name>
</gene>
<sequence>MKATFMHANQAQARHEGPLQGIARRVRGCAVGATMLSAFAGLTACAAFDDTVATATGTDLLTATQWYIALDVVSIINTDKTIVDHIVSMSTGRDCSTVRSSMGEPYCKTDPIPEPPLYCYRSLAAVTCYATPDPYNTGKRPIDWPPTRGRSL</sequence>
<evidence type="ECO:0000313" key="2">
    <source>
        <dbReference type="Proteomes" id="UP000233597"/>
    </source>
</evidence>
<dbReference type="AlphaFoldDB" id="A0A2N3KY07"/>
<comment type="caution">
    <text evidence="1">The sequence shown here is derived from an EMBL/GenBank/DDBJ whole genome shotgun (WGS) entry which is preliminary data.</text>
</comment>
<name>A0A2N3KY07_9PROT</name>
<organism evidence="1 2">
    <name type="scientific">Thalassospira marina</name>
    <dbReference type="NCBI Taxonomy" id="2048283"/>
    <lineage>
        <taxon>Bacteria</taxon>
        <taxon>Pseudomonadati</taxon>
        <taxon>Pseudomonadota</taxon>
        <taxon>Alphaproteobacteria</taxon>
        <taxon>Rhodospirillales</taxon>
        <taxon>Thalassospiraceae</taxon>
        <taxon>Thalassospira</taxon>
    </lineage>
</organism>
<dbReference type="EMBL" id="NWTK01000002">
    <property type="protein sequence ID" value="PKR55366.1"/>
    <property type="molecule type" value="Genomic_DNA"/>
</dbReference>
<reference evidence="1 2" key="1">
    <citation type="submission" date="2017-09" db="EMBL/GenBank/DDBJ databases">
        <title>Biodiversity and function of Thalassospira species in the particle-attached aromatic-hydrocarbon-degrading consortia from the surface seawater of the South China Sea.</title>
        <authorList>
            <person name="Dong C."/>
            <person name="Liu R."/>
            <person name="Shao Z."/>
        </authorList>
    </citation>
    <scope>NUCLEOTIDE SEQUENCE [LARGE SCALE GENOMIC DNA]</scope>
    <source>
        <strain evidence="1 2">CSC1P2</strain>
    </source>
</reference>